<accession>A0A8T1R2T1</accession>
<evidence type="ECO:0000259" key="1">
    <source>
        <dbReference type="Pfam" id="PF22936"/>
    </source>
</evidence>
<reference evidence="2" key="1">
    <citation type="submission" date="2020-12" db="EMBL/GenBank/DDBJ databases">
        <title>WGS assembly of Carya illinoinensis cv. Pawnee.</title>
        <authorList>
            <person name="Platts A."/>
            <person name="Shu S."/>
            <person name="Wright S."/>
            <person name="Barry K."/>
            <person name="Edger P."/>
            <person name="Pires J.C."/>
            <person name="Schmutz J."/>
        </authorList>
    </citation>
    <scope>NUCLEOTIDE SEQUENCE</scope>
    <source>
        <tissue evidence="2">Leaf</tissue>
    </source>
</reference>
<sequence length="158" mass="17993">MLPMSYVELNQSRREDVWFLDSGWNNHMCANKEWFSDLDEEFQQSVKLENNSNMAVLGKVNIRLQIAGVTLVITDVFYIPKLKNNLLSVGQLQERGVAILIQHGVCKVYHPKNDLIVKTAMLQIGCSYCLQKFCRKLPLASKQFLKKTLTLGTADMGI</sequence>
<dbReference type="Pfam" id="PF22936">
    <property type="entry name" value="Pol_BBD"/>
    <property type="match status" value="1"/>
</dbReference>
<gene>
    <name evidence="2" type="ORF">CIPAW_03G111700</name>
</gene>
<name>A0A8T1R2T1_CARIL</name>
<dbReference type="PANTHER" id="PTHR47592:SF30">
    <property type="entry name" value="CCHC-TYPE DOMAIN-CONTAINING PROTEIN"/>
    <property type="match status" value="1"/>
</dbReference>
<organism evidence="2 3">
    <name type="scientific">Carya illinoinensis</name>
    <name type="common">Pecan</name>
    <dbReference type="NCBI Taxonomy" id="32201"/>
    <lineage>
        <taxon>Eukaryota</taxon>
        <taxon>Viridiplantae</taxon>
        <taxon>Streptophyta</taxon>
        <taxon>Embryophyta</taxon>
        <taxon>Tracheophyta</taxon>
        <taxon>Spermatophyta</taxon>
        <taxon>Magnoliopsida</taxon>
        <taxon>eudicotyledons</taxon>
        <taxon>Gunneridae</taxon>
        <taxon>Pentapetalae</taxon>
        <taxon>rosids</taxon>
        <taxon>fabids</taxon>
        <taxon>Fagales</taxon>
        <taxon>Juglandaceae</taxon>
        <taxon>Carya</taxon>
    </lineage>
</organism>
<evidence type="ECO:0000313" key="3">
    <source>
        <dbReference type="Proteomes" id="UP000811609"/>
    </source>
</evidence>
<protein>
    <recommendedName>
        <fullName evidence="1">Retrovirus-related Pol polyprotein from transposon TNT 1-94-like beta-barrel domain-containing protein</fullName>
    </recommendedName>
</protein>
<dbReference type="Proteomes" id="UP000811609">
    <property type="component" value="Chromosome 3"/>
</dbReference>
<keyword evidence="3" id="KW-1185">Reference proteome</keyword>
<comment type="caution">
    <text evidence="2">The sequence shown here is derived from an EMBL/GenBank/DDBJ whole genome shotgun (WGS) entry which is preliminary data.</text>
</comment>
<dbReference type="PANTHER" id="PTHR47592">
    <property type="entry name" value="PBF68 PROTEIN"/>
    <property type="match status" value="1"/>
</dbReference>
<dbReference type="InterPro" id="IPR054722">
    <property type="entry name" value="PolX-like_BBD"/>
</dbReference>
<feature type="domain" description="Retrovirus-related Pol polyprotein from transposon TNT 1-94-like beta-barrel" evidence="1">
    <location>
        <begin position="18"/>
        <end position="96"/>
    </location>
</feature>
<evidence type="ECO:0000313" key="2">
    <source>
        <dbReference type="EMBL" id="KAG6660502.1"/>
    </source>
</evidence>
<proteinExistence type="predicted"/>
<dbReference type="EMBL" id="CM031811">
    <property type="protein sequence ID" value="KAG6660502.1"/>
    <property type="molecule type" value="Genomic_DNA"/>
</dbReference>
<dbReference type="AlphaFoldDB" id="A0A8T1R2T1"/>